<evidence type="ECO:0000256" key="2">
    <source>
        <dbReference type="ARBA" id="ARBA00022670"/>
    </source>
</evidence>
<name>A0A136JC75_9PEZI</name>
<keyword evidence="13" id="KW-1185">Reference proteome</keyword>
<evidence type="ECO:0000259" key="11">
    <source>
        <dbReference type="PROSITE" id="PS51767"/>
    </source>
</evidence>
<keyword evidence="2" id="KW-0645">Protease</keyword>
<keyword evidence="3 10" id="KW-0732">Signal</keyword>
<evidence type="ECO:0000256" key="1">
    <source>
        <dbReference type="ARBA" id="ARBA00007447"/>
    </source>
</evidence>
<evidence type="ECO:0000313" key="13">
    <source>
        <dbReference type="Proteomes" id="UP000070501"/>
    </source>
</evidence>
<dbReference type="Proteomes" id="UP000070501">
    <property type="component" value="Unassembled WGS sequence"/>
</dbReference>
<organism evidence="12 13">
    <name type="scientific">Microdochium bolleyi</name>
    <dbReference type="NCBI Taxonomy" id="196109"/>
    <lineage>
        <taxon>Eukaryota</taxon>
        <taxon>Fungi</taxon>
        <taxon>Dikarya</taxon>
        <taxon>Ascomycota</taxon>
        <taxon>Pezizomycotina</taxon>
        <taxon>Sordariomycetes</taxon>
        <taxon>Xylariomycetidae</taxon>
        <taxon>Xylariales</taxon>
        <taxon>Microdochiaceae</taxon>
        <taxon>Microdochium</taxon>
    </lineage>
</organism>
<feature type="active site" evidence="8">
    <location>
        <position position="280"/>
    </location>
</feature>
<evidence type="ECO:0000256" key="6">
    <source>
        <dbReference type="ARBA" id="ARBA00067536"/>
    </source>
</evidence>
<dbReference type="InterPro" id="IPR033876">
    <property type="entry name" value="SAP-like"/>
</dbReference>
<evidence type="ECO:0000256" key="4">
    <source>
        <dbReference type="ARBA" id="ARBA00022750"/>
    </source>
</evidence>
<dbReference type="CDD" id="cd05474">
    <property type="entry name" value="SAP_like"/>
    <property type="match status" value="1"/>
</dbReference>
<dbReference type="PRINTS" id="PR00792">
    <property type="entry name" value="PEPSIN"/>
</dbReference>
<dbReference type="PANTHER" id="PTHR47966:SF65">
    <property type="entry name" value="ASPARTIC-TYPE ENDOPEPTIDASE"/>
    <property type="match status" value="1"/>
</dbReference>
<feature type="chain" id="PRO_5007293663" description="Probable aspartic-type endopeptidase OPSB" evidence="10">
    <location>
        <begin position="23"/>
        <end position="480"/>
    </location>
</feature>
<evidence type="ECO:0000256" key="10">
    <source>
        <dbReference type="SAM" id="SignalP"/>
    </source>
</evidence>
<dbReference type="SUPFAM" id="SSF50630">
    <property type="entry name" value="Acid proteases"/>
    <property type="match status" value="1"/>
</dbReference>
<dbReference type="InterPro" id="IPR021109">
    <property type="entry name" value="Peptidase_aspartic_dom_sf"/>
</dbReference>
<protein>
    <recommendedName>
        <fullName evidence="7">Probable aspartic-type endopeptidase OPSB</fullName>
    </recommendedName>
    <alternativeName>
        <fullName evidence="6">Probable aspartic-type endopeptidase opsB</fullName>
    </alternativeName>
</protein>
<keyword evidence="4" id="KW-0064">Aspartyl protease</keyword>
<feature type="signal peptide" evidence="10">
    <location>
        <begin position="1"/>
        <end position="22"/>
    </location>
</feature>
<dbReference type="InParanoid" id="A0A136JC75"/>
<dbReference type="InterPro" id="IPR033121">
    <property type="entry name" value="PEPTIDASE_A1"/>
</dbReference>
<evidence type="ECO:0000256" key="3">
    <source>
        <dbReference type="ARBA" id="ARBA00022729"/>
    </source>
</evidence>
<dbReference type="FunCoup" id="A0A136JC75">
    <property type="interactions" value="332"/>
</dbReference>
<dbReference type="EMBL" id="KQ964247">
    <property type="protein sequence ID" value="KXJ94726.1"/>
    <property type="molecule type" value="Genomic_DNA"/>
</dbReference>
<feature type="active site" evidence="8">
    <location>
        <position position="87"/>
    </location>
</feature>
<accession>A0A136JC75</accession>
<feature type="region of interest" description="Disordered" evidence="9">
    <location>
        <begin position="438"/>
        <end position="458"/>
    </location>
</feature>
<feature type="domain" description="Peptidase A1" evidence="11">
    <location>
        <begin position="69"/>
        <end position="397"/>
    </location>
</feature>
<dbReference type="Pfam" id="PF00026">
    <property type="entry name" value="Asp"/>
    <property type="match status" value="1"/>
</dbReference>
<dbReference type="FunFam" id="2.40.70.10:FF:000011">
    <property type="entry name" value="Aspartic protease"/>
    <property type="match status" value="1"/>
</dbReference>
<dbReference type="OrthoDB" id="771136at2759"/>
<sequence length="480" mass="49632">MHFTAAALAVVFGLPAYTGVLAAQSPRGNAPRVAHFVTERAKVTDPIRRDRIRRRGTVHADLTNQEILYFVNFTLGNPPQNLRASLDTGSSDLWVNIPSSSLCSKGDGACSQSGTYDPASSSTRKNLETLFSVRYADGTSASGNYATDDLSISGTKLKDFQFGIGSKSTSTEAVLGIGYPMLESQVQIAGGKPYENLPARLASSGAIASSAYSLWLNDLASNAGSVLFGGVDTAKYSGSLATLPIQPNAGVYNQIKITLTGVSFNGSSLQDNLAHAALLDAGSSLTYLPDTIITKLYAQVGAQFDSSNGMAYVPCSLATSPLAVAFNFSSPMISVGMDELVIDMAEEDGSGPQYPDGSKACLFGIMPAGAGTVVLGDTFLRSAYVVIDMASNQVSLGQTVFNATTSNIIEIAAPGQVPNATAVPSPITATLGVGIATPGATYQPQPSPTPSSKPNAADGGAKASSLWLLAPLTGLIFLLA</sequence>
<evidence type="ECO:0000313" key="12">
    <source>
        <dbReference type="EMBL" id="KXJ94726.1"/>
    </source>
</evidence>
<proteinExistence type="inferred from homology"/>
<dbReference type="InterPro" id="IPR001461">
    <property type="entry name" value="Aspartic_peptidase_A1"/>
</dbReference>
<reference evidence="13" key="1">
    <citation type="submission" date="2016-02" db="EMBL/GenBank/DDBJ databases">
        <title>Draft genome sequence of Microdochium bolleyi, a fungal endophyte of beachgrass.</title>
        <authorList>
            <consortium name="DOE Joint Genome Institute"/>
            <person name="David A.S."/>
            <person name="May G."/>
            <person name="Haridas S."/>
            <person name="Lim J."/>
            <person name="Wang M."/>
            <person name="Labutti K."/>
            <person name="Lipzen A."/>
            <person name="Barry K."/>
            <person name="Grigoriev I.V."/>
        </authorList>
    </citation>
    <scope>NUCLEOTIDE SEQUENCE [LARGE SCALE GENOMIC DNA]</scope>
    <source>
        <strain evidence="13">J235TASD1</strain>
    </source>
</reference>
<evidence type="ECO:0000256" key="7">
    <source>
        <dbReference type="ARBA" id="ARBA00068059"/>
    </source>
</evidence>
<dbReference type="AlphaFoldDB" id="A0A136JC75"/>
<evidence type="ECO:0000256" key="5">
    <source>
        <dbReference type="ARBA" id="ARBA00022801"/>
    </source>
</evidence>
<dbReference type="GO" id="GO:0006508">
    <property type="term" value="P:proteolysis"/>
    <property type="evidence" value="ECO:0007669"/>
    <property type="project" value="UniProtKB-KW"/>
</dbReference>
<comment type="similarity">
    <text evidence="1">Belongs to the peptidase A1 family.</text>
</comment>
<evidence type="ECO:0000256" key="8">
    <source>
        <dbReference type="PIRSR" id="PIRSR601461-1"/>
    </source>
</evidence>
<gene>
    <name evidence="12" type="ORF">Micbo1qcDRAFT_232157</name>
</gene>
<dbReference type="GO" id="GO:0004190">
    <property type="term" value="F:aspartic-type endopeptidase activity"/>
    <property type="evidence" value="ECO:0007669"/>
    <property type="project" value="UniProtKB-KW"/>
</dbReference>
<dbReference type="PROSITE" id="PS51767">
    <property type="entry name" value="PEPTIDASE_A1"/>
    <property type="match status" value="1"/>
</dbReference>
<evidence type="ECO:0000256" key="9">
    <source>
        <dbReference type="SAM" id="MobiDB-lite"/>
    </source>
</evidence>
<dbReference type="PANTHER" id="PTHR47966">
    <property type="entry name" value="BETA-SITE APP-CLEAVING ENZYME, ISOFORM A-RELATED"/>
    <property type="match status" value="1"/>
</dbReference>
<keyword evidence="5" id="KW-0378">Hydrolase</keyword>
<dbReference type="Gene3D" id="2.40.70.10">
    <property type="entry name" value="Acid Proteases"/>
    <property type="match status" value="2"/>
</dbReference>
<dbReference type="STRING" id="196109.A0A136JC75"/>